<name>A0A6A5WM02_9PLEO</name>
<protein>
    <recommendedName>
        <fullName evidence="4">Ankyrin</fullName>
    </recommendedName>
</protein>
<organism evidence="2 3">
    <name type="scientific">Amniculicola lignicola CBS 123094</name>
    <dbReference type="NCBI Taxonomy" id="1392246"/>
    <lineage>
        <taxon>Eukaryota</taxon>
        <taxon>Fungi</taxon>
        <taxon>Dikarya</taxon>
        <taxon>Ascomycota</taxon>
        <taxon>Pezizomycotina</taxon>
        <taxon>Dothideomycetes</taxon>
        <taxon>Pleosporomycetidae</taxon>
        <taxon>Pleosporales</taxon>
        <taxon>Amniculicolaceae</taxon>
        <taxon>Amniculicola</taxon>
    </lineage>
</organism>
<dbReference type="Gene3D" id="1.25.40.20">
    <property type="entry name" value="Ankyrin repeat-containing domain"/>
    <property type="match status" value="1"/>
</dbReference>
<dbReference type="SUPFAM" id="SSF48403">
    <property type="entry name" value="Ankyrin repeat"/>
    <property type="match status" value="1"/>
</dbReference>
<evidence type="ECO:0000313" key="3">
    <source>
        <dbReference type="Proteomes" id="UP000799779"/>
    </source>
</evidence>
<evidence type="ECO:0000313" key="2">
    <source>
        <dbReference type="EMBL" id="KAF2002028.1"/>
    </source>
</evidence>
<dbReference type="EMBL" id="ML977579">
    <property type="protein sequence ID" value="KAF2002028.1"/>
    <property type="molecule type" value="Genomic_DNA"/>
</dbReference>
<dbReference type="InterPro" id="IPR036770">
    <property type="entry name" value="Ankyrin_rpt-contain_sf"/>
</dbReference>
<evidence type="ECO:0008006" key="4">
    <source>
        <dbReference type="Google" id="ProtNLM"/>
    </source>
</evidence>
<gene>
    <name evidence="2" type="ORF">P154DRAFT_618794</name>
</gene>
<evidence type="ECO:0000256" key="1">
    <source>
        <dbReference type="SAM" id="MobiDB-lite"/>
    </source>
</evidence>
<feature type="region of interest" description="Disordered" evidence="1">
    <location>
        <begin position="258"/>
        <end position="278"/>
    </location>
</feature>
<dbReference type="AlphaFoldDB" id="A0A6A5WM02"/>
<dbReference type="Proteomes" id="UP000799779">
    <property type="component" value="Unassembled WGS sequence"/>
</dbReference>
<accession>A0A6A5WM02</accession>
<keyword evidence="3" id="KW-1185">Reference proteome</keyword>
<sequence>MLTKTALQRVALTTGRSFFRLFDPWFQTYAEQQSPAAFATWRVIRRDIEFAAEQYDRVQESSSVPVSGFSKILNVACFFRNHSVVKKLLDWGIRPDKRMAYHHPVLIAMIRNDKKMLDILKSNLSSVGDLHAARNCNTIFSDILEHLELESLTASSRAGSWHGKPLSPLALAAILGTVEQFRTLLAHGAKVFEAHDNVFADVTHNREYLKYSNLTMAAYRDMAYMYQSKYPYCWNSDKVQDNFQALEASVQNGYQDLQRPSHQTAGDPTAPDHNLTRPGSMLESLEAIKLFSVTELLLSNPTISNTRQHNEAEPHSDIAHTRKLGMRDGSIVPSSGYAAVWPS</sequence>
<reference evidence="2" key="1">
    <citation type="journal article" date="2020" name="Stud. Mycol.">
        <title>101 Dothideomycetes genomes: a test case for predicting lifestyles and emergence of pathogens.</title>
        <authorList>
            <person name="Haridas S."/>
            <person name="Albert R."/>
            <person name="Binder M."/>
            <person name="Bloem J."/>
            <person name="Labutti K."/>
            <person name="Salamov A."/>
            <person name="Andreopoulos B."/>
            <person name="Baker S."/>
            <person name="Barry K."/>
            <person name="Bills G."/>
            <person name="Bluhm B."/>
            <person name="Cannon C."/>
            <person name="Castanera R."/>
            <person name="Culley D."/>
            <person name="Daum C."/>
            <person name="Ezra D."/>
            <person name="Gonzalez J."/>
            <person name="Henrissat B."/>
            <person name="Kuo A."/>
            <person name="Liang C."/>
            <person name="Lipzen A."/>
            <person name="Lutzoni F."/>
            <person name="Magnuson J."/>
            <person name="Mondo S."/>
            <person name="Nolan M."/>
            <person name="Ohm R."/>
            <person name="Pangilinan J."/>
            <person name="Park H.-J."/>
            <person name="Ramirez L."/>
            <person name="Alfaro M."/>
            <person name="Sun H."/>
            <person name="Tritt A."/>
            <person name="Yoshinaga Y."/>
            <person name="Zwiers L.-H."/>
            <person name="Turgeon B."/>
            <person name="Goodwin S."/>
            <person name="Spatafora J."/>
            <person name="Crous P."/>
            <person name="Grigoriev I."/>
        </authorList>
    </citation>
    <scope>NUCLEOTIDE SEQUENCE</scope>
    <source>
        <strain evidence="2">CBS 123094</strain>
    </source>
</reference>
<proteinExistence type="predicted"/>